<evidence type="ECO:0000256" key="2">
    <source>
        <dbReference type="SAM" id="Phobius"/>
    </source>
</evidence>
<evidence type="ECO:0000313" key="5">
    <source>
        <dbReference type="Proteomes" id="UP001303160"/>
    </source>
</evidence>
<dbReference type="InterPro" id="IPR015915">
    <property type="entry name" value="Kelch-typ_b-propeller"/>
</dbReference>
<dbReference type="SUPFAM" id="SSF50965">
    <property type="entry name" value="Galactose oxidase, central domain"/>
    <property type="match status" value="1"/>
</dbReference>
<feature type="signal peptide" evidence="3">
    <location>
        <begin position="1"/>
        <end position="20"/>
    </location>
</feature>
<comment type="caution">
    <text evidence="4">The sequence shown here is derived from an EMBL/GenBank/DDBJ whole genome shotgun (WGS) entry which is preliminary data.</text>
</comment>
<organism evidence="4 5">
    <name type="scientific">Triangularia verruculosa</name>
    <dbReference type="NCBI Taxonomy" id="2587418"/>
    <lineage>
        <taxon>Eukaryota</taxon>
        <taxon>Fungi</taxon>
        <taxon>Dikarya</taxon>
        <taxon>Ascomycota</taxon>
        <taxon>Pezizomycotina</taxon>
        <taxon>Sordariomycetes</taxon>
        <taxon>Sordariomycetidae</taxon>
        <taxon>Sordariales</taxon>
        <taxon>Podosporaceae</taxon>
        <taxon>Triangularia</taxon>
    </lineage>
</organism>
<evidence type="ECO:0008006" key="6">
    <source>
        <dbReference type="Google" id="ProtNLM"/>
    </source>
</evidence>
<dbReference type="Proteomes" id="UP001303160">
    <property type="component" value="Unassembled WGS sequence"/>
</dbReference>
<keyword evidence="2" id="KW-0472">Membrane</keyword>
<dbReference type="Gene3D" id="2.120.10.80">
    <property type="entry name" value="Kelch-type beta propeller"/>
    <property type="match status" value="2"/>
</dbReference>
<dbReference type="EMBL" id="MU864040">
    <property type="protein sequence ID" value="KAK4194767.1"/>
    <property type="molecule type" value="Genomic_DNA"/>
</dbReference>
<keyword evidence="5" id="KW-1185">Reference proteome</keyword>
<sequence>MTHMALYNTLLALLVTPLSAVDAVSPRNSTRWLQNDTALWNFWWSDPMRYLVNRGGITATVLGHYVYLAGGASPPQNESDADQDSDPERPGYSDIVSIDISKSWSESENLSIKVIERSPAALPQSLRHVWADTEAQVLYTWQPEQWWLSSPEDHNRTNNLEVFTPDGQGRGTWSQFHLKNASAPLSVGTDCAITVARGTGFIIGGSDKYWQPLTSVLEFNISDRSIRDDENLLMLNLGASQSLETLEGGSAEYIPTFGEHGLIMLIGGMWHSVSPGVRARPASLQNLTFFDPVTKEVYWQQSTGSIPEAPRVDFCTVGFATADGGYDIFFYGGGDNIDTSSVVHPTAYVLSLPAFRWTQFPFLHEETRWKHACVVVGKSQVLIIGGSSDSPILYPNRTLLFDMTAMEWKYSYNAEAPAYQRAQNIQNWYKTNFSSSIEWSTKAVRKLFTGIPDDDPEPSPDLTETPRAMSPQAIAGIAAGGAVFLALFAALSCFLHRKRQKKRNQHSKQLILSTSSELHGNYITLRYLGQEMHTGSEYFELSSVPRRFPPEMALYQEYFELPCHLSSVHIAANGVVRRWPWRLALAAPPLTADEQSQEADESGPPSPHN</sequence>
<evidence type="ECO:0000313" key="4">
    <source>
        <dbReference type="EMBL" id="KAK4194767.1"/>
    </source>
</evidence>
<feature type="region of interest" description="Disordered" evidence="1">
    <location>
        <begin position="73"/>
        <end position="92"/>
    </location>
</feature>
<evidence type="ECO:0000256" key="1">
    <source>
        <dbReference type="SAM" id="MobiDB-lite"/>
    </source>
</evidence>
<protein>
    <recommendedName>
        <fullName evidence="6">Kelch repeat protein</fullName>
    </recommendedName>
</protein>
<reference evidence="4" key="2">
    <citation type="submission" date="2023-05" db="EMBL/GenBank/DDBJ databases">
        <authorList>
            <consortium name="Lawrence Berkeley National Laboratory"/>
            <person name="Steindorff A."/>
            <person name="Hensen N."/>
            <person name="Bonometti L."/>
            <person name="Westerberg I."/>
            <person name="Brannstrom I.O."/>
            <person name="Guillou S."/>
            <person name="Cros-Aarteil S."/>
            <person name="Calhoun S."/>
            <person name="Haridas S."/>
            <person name="Kuo A."/>
            <person name="Mondo S."/>
            <person name="Pangilinan J."/>
            <person name="Riley R."/>
            <person name="Labutti K."/>
            <person name="Andreopoulos B."/>
            <person name="Lipzen A."/>
            <person name="Chen C."/>
            <person name="Yanf M."/>
            <person name="Daum C."/>
            <person name="Ng V."/>
            <person name="Clum A."/>
            <person name="Ohm R."/>
            <person name="Martin F."/>
            <person name="Silar P."/>
            <person name="Natvig D."/>
            <person name="Lalanne C."/>
            <person name="Gautier V."/>
            <person name="Ament-Velasquez S.L."/>
            <person name="Kruys A."/>
            <person name="Hutchinson M.I."/>
            <person name="Powell A.J."/>
            <person name="Barry K."/>
            <person name="Miller A.N."/>
            <person name="Grigoriev I.V."/>
            <person name="Debuchy R."/>
            <person name="Gladieux P."/>
            <person name="Thoren M.H."/>
            <person name="Johannesson H."/>
        </authorList>
    </citation>
    <scope>NUCLEOTIDE SEQUENCE</scope>
    <source>
        <strain evidence="4">CBS 315.58</strain>
    </source>
</reference>
<accession>A0AAN7AQH7</accession>
<keyword evidence="3" id="KW-0732">Signal</keyword>
<evidence type="ECO:0000256" key="3">
    <source>
        <dbReference type="SAM" id="SignalP"/>
    </source>
</evidence>
<feature type="chain" id="PRO_5042958246" description="Kelch repeat protein" evidence="3">
    <location>
        <begin position="21"/>
        <end position="609"/>
    </location>
</feature>
<dbReference type="AlphaFoldDB" id="A0AAN7AQH7"/>
<keyword evidence="2" id="KW-0812">Transmembrane</keyword>
<feature type="region of interest" description="Disordered" evidence="1">
    <location>
        <begin position="590"/>
        <end position="609"/>
    </location>
</feature>
<keyword evidence="2" id="KW-1133">Transmembrane helix</keyword>
<dbReference type="InterPro" id="IPR011043">
    <property type="entry name" value="Gal_Oxase/kelch_b-propeller"/>
</dbReference>
<proteinExistence type="predicted"/>
<gene>
    <name evidence="4" type="ORF">QBC40DRAFT_269827</name>
</gene>
<feature type="transmembrane region" description="Helical" evidence="2">
    <location>
        <begin position="473"/>
        <end position="495"/>
    </location>
</feature>
<reference evidence="4" key="1">
    <citation type="journal article" date="2023" name="Mol. Phylogenet. Evol.">
        <title>Genome-scale phylogeny and comparative genomics of the fungal order Sordariales.</title>
        <authorList>
            <person name="Hensen N."/>
            <person name="Bonometti L."/>
            <person name="Westerberg I."/>
            <person name="Brannstrom I.O."/>
            <person name="Guillou S."/>
            <person name="Cros-Aarteil S."/>
            <person name="Calhoun S."/>
            <person name="Haridas S."/>
            <person name="Kuo A."/>
            <person name="Mondo S."/>
            <person name="Pangilinan J."/>
            <person name="Riley R."/>
            <person name="LaButti K."/>
            <person name="Andreopoulos B."/>
            <person name="Lipzen A."/>
            <person name="Chen C."/>
            <person name="Yan M."/>
            <person name="Daum C."/>
            <person name="Ng V."/>
            <person name="Clum A."/>
            <person name="Steindorff A."/>
            <person name="Ohm R.A."/>
            <person name="Martin F."/>
            <person name="Silar P."/>
            <person name="Natvig D.O."/>
            <person name="Lalanne C."/>
            <person name="Gautier V."/>
            <person name="Ament-Velasquez S.L."/>
            <person name="Kruys A."/>
            <person name="Hutchinson M.I."/>
            <person name="Powell A.J."/>
            <person name="Barry K."/>
            <person name="Miller A.N."/>
            <person name="Grigoriev I.V."/>
            <person name="Debuchy R."/>
            <person name="Gladieux P."/>
            <person name="Hiltunen Thoren M."/>
            <person name="Johannesson H."/>
        </authorList>
    </citation>
    <scope>NUCLEOTIDE SEQUENCE</scope>
    <source>
        <strain evidence="4">CBS 315.58</strain>
    </source>
</reference>
<name>A0AAN7AQH7_9PEZI</name>